<dbReference type="AlphaFoldDB" id="A0A3B1DBC9"/>
<reference evidence="1" key="1">
    <citation type="submission" date="2018-06" db="EMBL/GenBank/DDBJ databases">
        <authorList>
            <person name="Zhirakovskaya E."/>
        </authorList>
    </citation>
    <scope>NUCLEOTIDE SEQUENCE</scope>
</reference>
<dbReference type="EMBL" id="UOGL01000343">
    <property type="protein sequence ID" value="VAX39589.1"/>
    <property type="molecule type" value="Genomic_DNA"/>
</dbReference>
<name>A0A3B1DBC9_9ZZZZ</name>
<gene>
    <name evidence="1" type="ORF">MNBD_PLANCTO02-1489</name>
</gene>
<evidence type="ECO:0000313" key="1">
    <source>
        <dbReference type="EMBL" id="VAX39589.1"/>
    </source>
</evidence>
<proteinExistence type="predicted"/>
<organism evidence="1">
    <name type="scientific">hydrothermal vent metagenome</name>
    <dbReference type="NCBI Taxonomy" id="652676"/>
    <lineage>
        <taxon>unclassified sequences</taxon>
        <taxon>metagenomes</taxon>
        <taxon>ecological metagenomes</taxon>
    </lineage>
</organism>
<sequence length="51" mass="5845">MEFMRRYALVSLNKLLSNLMGSTDEVCVAQQQDAFVKSDNNQIRLPLELTL</sequence>
<protein>
    <submittedName>
        <fullName evidence="1">Uncharacterized protein</fullName>
    </submittedName>
</protein>
<feature type="non-terminal residue" evidence="1">
    <location>
        <position position="51"/>
    </location>
</feature>
<accession>A0A3B1DBC9</accession>